<evidence type="ECO:0000256" key="2">
    <source>
        <dbReference type="ARBA" id="ARBA00022448"/>
    </source>
</evidence>
<feature type="transmembrane region" description="Helical" evidence="9">
    <location>
        <begin position="316"/>
        <end position="341"/>
    </location>
</feature>
<dbReference type="EMBL" id="MWQN01000002">
    <property type="protein sequence ID" value="OPC79327.1"/>
    <property type="molecule type" value="Genomic_DNA"/>
</dbReference>
<dbReference type="PANTHER" id="PTHR42718">
    <property type="entry name" value="MAJOR FACILITATOR SUPERFAMILY MULTIDRUG TRANSPORTER MFSC"/>
    <property type="match status" value="1"/>
</dbReference>
<dbReference type="Gene3D" id="1.20.1250.20">
    <property type="entry name" value="MFS general substrate transporter like domains"/>
    <property type="match status" value="1"/>
</dbReference>
<feature type="transmembrane region" description="Helical" evidence="9">
    <location>
        <begin position="382"/>
        <end position="405"/>
    </location>
</feature>
<keyword evidence="3" id="KW-1003">Cell membrane</keyword>
<dbReference type="AlphaFoldDB" id="A0A1T3NR17"/>
<sequence>MANSPGRPDAAPPLAKPAPRPTRPARRDVIALVACVAQFMVVLDSTIVTVALPDLRASLDLSDTGQQWVVNAYLITLGGLLVVAARAGDLFGRKSVFQTGLLIFTAAGVLGGVAHDTTTLLVARVAQGLGAAALASNGLSLIAAGYAHDPIRRGRALTLWSLTGGVAAAAGLVLGGVLTQQFGWRWVFLVNAPVGVALLFTAGLGLASTPAADPGERRRIDVGGALAVTGATGLFGYAVSRTTTHAWTSPGVLGTFAGAALCTVAFVLIERTAARPLVPLKMWRLPALRFGNLMMLVLGSAMTATLYFMSLYLQGILGYGALRAGGAMVPLTVTMLGAGMAAHRLIAVLGPRALLAGGAVTAAVGVLFLVRLPADGGFPVRFVIGSVVAGAGVGLMLLPVTVAATAGIEARDAGAASGLLNTARQLGGALGLAVLVTVAAPDSATDPAAVLDGYHTAFAVDGFLILLVVPLALLLPRPPRP</sequence>
<feature type="transmembrane region" description="Helical" evidence="9">
    <location>
        <begin position="65"/>
        <end position="84"/>
    </location>
</feature>
<accession>A0A1T3NR17</accession>
<dbReference type="Proteomes" id="UP000190037">
    <property type="component" value="Unassembled WGS sequence"/>
</dbReference>
<evidence type="ECO:0000259" key="10">
    <source>
        <dbReference type="PROSITE" id="PS50850"/>
    </source>
</evidence>
<feature type="transmembrane region" description="Helical" evidence="9">
    <location>
        <begin position="353"/>
        <end position="370"/>
    </location>
</feature>
<evidence type="ECO:0000256" key="5">
    <source>
        <dbReference type="ARBA" id="ARBA00022989"/>
    </source>
</evidence>
<gene>
    <name evidence="11" type="ORF">B4N89_35345</name>
</gene>
<keyword evidence="2" id="KW-0813">Transport</keyword>
<feature type="compositionally biased region" description="Pro residues" evidence="8">
    <location>
        <begin position="10"/>
        <end position="22"/>
    </location>
</feature>
<feature type="transmembrane region" description="Helical" evidence="9">
    <location>
        <begin position="159"/>
        <end position="178"/>
    </location>
</feature>
<keyword evidence="7" id="KW-0046">Antibiotic resistance</keyword>
<dbReference type="GO" id="GO:0005886">
    <property type="term" value="C:plasma membrane"/>
    <property type="evidence" value="ECO:0007669"/>
    <property type="project" value="UniProtKB-SubCell"/>
</dbReference>
<keyword evidence="5 9" id="KW-1133">Transmembrane helix</keyword>
<feature type="transmembrane region" description="Helical" evidence="9">
    <location>
        <begin position="290"/>
        <end position="310"/>
    </location>
</feature>
<comment type="caution">
    <text evidence="11">The sequence shown here is derived from an EMBL/GenBank/DDBJ whole genome shotgun (WGS) entry which is preliminary data.</text>
</comment>
<dbReference type="PANTHER" id="PTHR42718:SF46">
    <property type="entry name" value="BLR6921 PROTEIN"/>
    <property type="match status" value="1"/>
</dbReference>
<evidence type="ECO:0000256" key="4">
    <source>
        <dbReference type="ARBA" id="ARBA00022692"/>
    </source>
</evidence>
<protein>
    <recommendedName>
        <fullName evidence="10">Major facilitator superfamily (MFS) profile domain-containing protein</fullName>
    </recommendedName>
</protein>
<evidence type="ECO:0000313" key="11">
    <source>
        <dbReference type="EMBL" id="OPC79327.1"/>
    </source>
</evidence>
<dbReference type="PROSITE" id="PS50850">
    <property type="entry name" value="MFS"/>
    <property type="match status" value="1"/>
</dbReference>
<feature type="domain" description="Major facilitator superfamily (MFS) profile" evidence="10">
    <location>
        <begin position="30"/>
        <end position="480"/>
    </location>
</feature>
<feature type="transmembrane region" description="Helical" evidence="9">
    <location>
        <begin position="126"/>
        <end position="147"/>
    </location>
</feature>
<feature type="transmembrane region" description="Helical" evidence="9">
    <location>
        <begin position="96"/>
        <end position="114"/>
    </location>
</feature>
<feature type="transmembrane region" description="Helical" evidence="9">
    <location>
        <begin position="29"/>
        <end position="53"/>
    </location>
</feature>
<organism evidence="11 12">
    <name type="scientific">Embleya scabrispora</name>
    <dbReference type="NCBI Taxonomy" id="159449"/>
    <lineage>
        <taxon>Bacteria</taxon>
        <taxon>Bacillati</taxon>
        <taxon>Actinomycetota</taxon>
        <taxon>Actinomycetes</taxon>
        <taxon>Kitasatosporales</taxon>
        <taxon>Streptomycetaceae</taxon>
        <taxon>Embleya</taxon>
    </lineage>
</organism>
<dbReference type="GO" id="GO:0046677">
    <property type="term" value="P:response to antibiotic"/>
    <property type="evidence" value="ECO:0007669"/>
    <property type="project" value="UniProtKB-KW"/>
</dbReference>
<feature type="transmembrane region" description="Helical" evidence="9">
    <location>
        <begin position="426"/>
        <end position="444"/>
    </location>
</feature>
<dbReference type="InterPro" id="IPR020846">
    <property type="entry name" value="MFS_dom"/>
</dbReference>
<feature type="transmembrane region" description="Helical" evidence="9">
    <location>
        <begin position="184"/>
        <end position="208"/>
    </location>
</feature>
<dbReference type="InterPro" id="IPR036259">
    <property type="entry name" value="MFS_trans_sf"/>
</dbReference>
<dbReference type="STRING" id="159449.B4N89_35345"/>
<keyword evidence="4 9" id="KW-0812">Transmembrane</keyword>
<evidence type="ECO:0000256" key="7">
    <source>
        <dbReference type="ARBA" id="ARBA00023251"/>
    </source>
</evidence>
<keyword evidence="6 9" id="KW-0472">Membrane</keyword>
<dbReference type="GO" id="GO:0022857">
    <property type="term" value="F:transmembrane transporter activity"/>
    <property type="evidence" value="ECO:0007669"/>
    <property type="project" value="InterPro"/>
</dbReference>
<feature type="transmembrane region" description="Helical" evidence="9">
    <location>
        <begin position="456"/>
        <end position="475"/>
    </location>
</feature>
<reference evidence="11 12" key="1">
    <citation type="submission" date="2017-03" db="EMBL/GenBank/DDBJ databases">
        <title>Draft genome sequence of Streptomyces scabrisporus NF3, endophyte isolated from Amphipterygium adstringens.</title>
        <authorList>
            <person name="Vazquez M."/>
            <person name="Ceapa C.D."/>
            <person name="Rodriguez Luna D."/>
            <person name="Sanchez Esquivel S."/>
        </authorList>
    </citation>
    <scope>NUCLEOTIDE SEQUENCE [LARGE SCALE GENOMIC DNA]</scope>
    <source>
        <strain evidence="11 12">NF3</strain>
    </source>
</reference>
<dbReference type="CDD" id="cd17321">
    <property type="entry name" value="MFS_MMR_MDR_like"/>
    <property type="match status" value="1"/>
</dbReference>
<dbReference type="RefSeq" id="WP_078980543.1">
    <property type="nucleotide sequence ID" value="NZ_MWQN01000002.1"/>
</dbReference>
<evidence type="ECO:0000256" key="3">
    <source>
        <dbReference type="ARBA" id="ARBA00022475"/>
    </source>
</evidence>
<comment type="subcellular location">
    <subcellularLocation>
        <location evidence="1">Cell membrane</location>
        <topology evidence="1">Multi-pass membrane protein</topology>
    </subcellularLocation>
</comment>
<dbReference type="Gene3D" id="1.20.1720.10">
    <property type="entry name" value="Multidrug resistance protein D"/>
    <property type="match status" value="1"/>
</dbReference>
<keyword evidence="12" id="KW-1185">Reference proteome</keyword>
<feature type="transmembrane region" description="Helical" evidence="9">
    <location>
        <begin position="220"/>
        <end position="239"/>
    </location>
</feature>
<evidence type="ECO:0000313" key="12">
    <source>
        <dbReference type="Proteomes" id="UP000190037"/>
    </source>
</evidence>
<dbReference type="OrthoDB" id="3870929at2"/>
<name>A0A1T3NR17_9ACTN</name>
<dbReference type="InterPro" id="IPR011701">
    <property type="entry name" value="MFS"/>
</dbReference>
<evidence type="ECO:0000256" key="8">
    <source>
        <dbReference type="SAM" id="MobiDB-lite"/>
    </source>
</evidence>
<evidence type="ECO:0000256" key="6">
    <source>
        <dbReference type="ARBA" id="ARBA00023136"/>
    </source>
</evidence>
<feature type="region of interest" description="Disordered" evidence="8">
    <location>
        <begin position="1"/>
        <end position="22"/>
    </location>
</feature>
<dbReference type="Pfam" id="PF07690">
    <property type="entry name" value="MFS_1"/>
    <property type="match status" value="1"/>
</dbReference>
<proteinExistence type="predicted"/>
<evidence type="ECO:0000256" key="9">
    <source>
        <dbReference type="SAM" id="Phobius"/>
    </source>
</evidence>
<feature type="transmembrane region" description="Helical" evidence="9">
    <location>
        <begin position="251"/>
        <end position="269"/>
    </location>
</feature>
<dbReference type="SUPFAM" id="SSF103473">
    <property type="entry name" value="MFS general substrate transporter"/>
    <property type="match status" value="1"/>
</dbReference>
<evidence type="ECO:0000256" key="1">
    <source>
        <dbReference type="ARBA" id="ARBA00004651"/>
    </source>
</evidence>